<feature type="domain" description="C-type lectin" evidence="2">
    <location>
        <begin position="1"/>
        <end position="70"/>
    </location>
</feature>
<dbReference type="Gene3D" id="3.10.100.10">
    <property type="entry name" value="Mannose-Binding Protein A, subunit A"/>
    <property type="match status" value="1"/>
</dbReference>
<dbReference type="AlphaFoldDB" id="A0A2G8JRQ7"/>
<feature type="non-terminal residue" evidence="3">
    <location>
        <position position="1"/>
    </location>
</feature>
<gene>
    <name evidence="3" type="ORF">BSL78_24713</name>
</gene>
<accession>A0A2G8JRQ7</accession>
<dbReference type="PANTHER" id="PTHR22799:SF6">
    <property type="entry name" value="C-TYPE LECTIN DOMAIN FAMILY 4 MEMBER M-LIKE"/>
    <property type="match status" value="1"/>
</dbReference>
<dbReference type="InterPro" id="IPR016186">
    <property type="entry name" value="C-type_lectin-like/link_sf"/>
</dbReference>
<dbReference type="GO" id="GO:0005615">
    <property type="term" value="C:extracellular space"/>
    <property type="evidence" value="ECO:0007669"/>
    <property type="project" value="TreeGrafter"/>
</dbReference>
<protein>
    <recommendedName>
        <fullName evidence="2">C-type lectin domain-containing protein</fullName>
    </recommendedName>
</protein>
<organism evidence="3 4">
    <name type="scientific">Stichopus japonicus</name>
    <name type="common">Sea cucumber</name>
    <dbReference type="NCBI Taxonomy" id="307972"/>
    <lineage>
        <taxon>Eukaryota</taxon>
        <taxon>Metazoa</taxon>
        <taxon>Echinodermata</taxon>
        <taxon>Eleutherozoa</taxon>
        <taxon>Echinozoa</taxon>
        <taxon>Holothuroidea</taxon>
        <taxon>Aspidochirotacea</taxon>
        <taxon>Aspidochirotida</taxon>
        <taxon>Stichopodidae</taxon>
        <taxon>Apostichopus</taxon>
    </lineage>
</organism>
<dbReference type="PROSITE" id="PS50041">
    <property type="entry name" value="C_TYPE_LECTIN_2"/>
    <property type="match status" value="1"/>
</dbReference>
<dbReference type="InterPro" id="IPR051663">
    <property type="entry name" value="CLec_Tetranectin-domain"/>
</dbReference>
<proteinExistence type="predicted"/>
<dbReference type="EMBL" id="MRZV01001357">
    <property type="protein sequence ID" value="PIK38454.1"/>
    <property type="molecule type" value="Genomic_DNA"/>
</dbReference>
<sequence>AVWIGFHDRVHEGKFITPGGCLATYRFWDKGEPNNLHGEDCATMWKTHRNRDNGAWNDLRCTTGLGFICKISL</sequence>
<evidence type="ECO:0000259" key="2">
    <source>
        <dbReference type="PROSITE" id="PS50041"/>
    </source>
</evidence>
<dbReference type="InterPro" id="IPR016187">
    <property type="entry name" value="CTDL_fold"/>
</dbReference>
<reference evidence="3 4" key="1">
    <citation type="journal article" date="2017" name="PLoS Biol.">
        <title>The sea cucumber genome provides insights into morphological evolution and visceral regeneration.</title>
        <authorList>
            <person name="Zhang X."/>
            <person name="Sun L."/>
            <person name="Yuan J."/>
            <person name="Sun Y."/>
            <person name="Gao Y."/>
            <person name="Zhang L."/>
            <person name="Li S."/>
            <person name="Dai H."/>
            <person name="Hamel J.F."/>
            <person name="Liu C."/>
            <person name="Yu Y."/>
            <person name="Liu S."/>
            <person name="Lin W."/>
            <person name="Guo K."/>
            <person name="Jin S."/>
            <person name="Xu P."/>
            <person name="Storey K.B."/>
            <person name="Huan P."/>
            <person name="Zhang T."/>
            <person name="Zhou Y."/>
            <person name="Zhang J."/>
            <person name="Lin C."/>
            <person name="Li X."/>
            <person name="Xing L."/>
            <person name="Huo D."/>
            <person name="Sun M."/>
            <person name="Wang L."/>
            <person name="Mercier A."/>
            <person name="Li F."/>
            <person name="Yang H."/>
            <person name="Xiang J."/>
        </authorList>
    </citation>
    <scope>NUCLEOTIDE SEQUENCE [LARGE SCALE GENOMIC DNA]</scope>
    <source>
        <strain evidence="3">Shaxun</strain>
        <tissue evidence="3">Muscle</tissue>
    </source>
</reference>
<dbReference type="PANTHER" id="PTHR22799">
    <property type="entry name" value="TETRANECTIN-RELATED"/>
    <property type="match status" value="1"/>
</dbReference>
<dbReference type="InterPro" id="IPR001304">
    <property type="entry name" value="C-type_lectin-like"/>
</dbReference>
<dbReference type="Pfam" id="PF00059">
    <property type="entry name" value="Lectin_C"/>
    <property type="match status" value="1"/>
</dbReference>
<evidence type="ECO:0000313" key="3">
    <source>
        <dbReference type="EMBL" id="PIK38454.1"/>
    </source>
</evidence>
<evidence type="ECO:0000256" key="1">
    <source>
        <dbReference type="ARBA" id="ARBA00022734"/>
    </source>
</evidence>
<keyword evidence="1" id="KW-0430">Lectin</keyword>
<dbReference type="OrthoDB" id="8950604at2759"/>
<keyword evidence="4" id="KW-1185">Reference proteome</keyword>
<evidence type="ECO:0000313" key="4">
    <source>
        <dbReference type="Proteomes" id="UP000230750"/>
    </source>
</evidence>
<comment type="caution">
    <text evidence="3">The sequence shown here is derived from an EMBL/GenBank/DDBJ whole genome shotgun (WGS) entry which is preliminary data.</text>
</comment>
<dbReference type="Proteomes" id="UP000230750">
    <property type="component" value="Unassembled WGS sequence"/>
</dbReference>
<name>A0A2G8JRQ7_STIJA</name>
<dbReference type="GO" id="GO:0030246">
    <property type="term" value="F:carbohydrate binding"/>
    <property type="evidence" value="ECO:0007669"/>
    <property type="project" value="UniProtKB-KW"/>
</dbReference>
<dbReference type="SUPFAM" id="SSF56436">
    <property type="entry name" value="C-type lectin-like"/>
    <property type="match status" value="1"/>
</dbReference>